<proteinExistence type="predicted"/>
<reference evidence="1 2" key="1">
    <citation type="submission" date="2024-03" db="EMBL/GenBank/DDBJ databases">
        <title>The Acrasis kona genome and developmental transcriptomes reveal deep origins of eukaryotic multicellular pathways.</title>
        <authorList>
            <person name="Sheikh S."/>
            <person name="Fu C.-J."/>
            <person name="Brown M.W."/>
            <person name="Baldauf S.L."/>
        </authorList>
    </citation>
    <scope>NUCLEOTIDE SEQUENCE [LARGE SCALE GENOMIC DNA]</scope>
    <source>
        <strain evidence="1 2">ATCC MYA-3509</strain>
    </source>
</reference>
<name>A0AAW2ZJM4_9EUKA</name>
<dbReference type="Proteomes" id="UP001431209">
    <property type="component" value="Unassembled WGS sequence"/>
</dbReference>
<dbReference type="EMBL" id="JAOPGA020001573">
    <property type="protein sequence ID" value="KAL0489594.1"/>
    <property type="molecule type" value="Genomic_DNA"/>
</dbReference>
<comment type="caution">
    <text evidence="1">The sequence shown here is derived from an EMBL/GenBank/DDBJ whole genome shotgun (WGS) entry which is preliminary data.</text>
</comment>
<protein>
    <submittedName>
        <fullName evidence="1">Uncharacterized protein</fullName>
    </submittedName>
</protein>
<gene>
    <name evidence="1" type="ORF">AKO1_010584</name>
</gene>
<evidence type="ECO:0000313" key="1">
    <source>
        <dbReference type="EMBL" id="KAL0489594.1"/>
    </source>
</evidence>
<organism evidence="1 2">
    <name type="scientific">Acrasis kona</name>
    <dbReference type="NCBI Taxonomy" id="1008807"/>
    <lineage>
        <taxon>Eukaryota</taxon>
        <taxon>Discoba</taxon>
        <taxon>Heterolobosea</taxon>
        <taxon>Tetramitia</taxon>
        <taxon>Eutetramitia</taxon>
        <taxon>Acrasidae</taxon>
        <taxon>Acrasis</taxon>
    </lineage>
</organism>
<dbReference type="AlphaFoldDB" id="A0AAW2ZJM4"/>
<keyword evidence="2" id="KW-1185">Reference proteome</keyword>
<accession>A0AAW2ZJM4</accession>
<dbReference type="SUPFAM" id="SSF48371">
    <property type="entry name" value="ARM repeat"/>
    <property type="match status" value="1"/>
</dbReference>
<evidence type="ECO:0000313" key="2">
    <source>
        <dbReference type="Proteomes" id="UP001431209"/>
    </source>
</evidence>
<dbReference type="InterPro" id="IPR016024">
    <property type="entry name" value="ARM-type_fold"/>
</dbReference>
<sequence>MEQDESVPVDNDQEVDELNTEHGFPYHSLIYISSGFLFVYLSQQLWDYFKPWLYKNEDVNSIDQLILSVFPFSYIPGSTPQSEIKMNFEKFEQLVQALSQTENCKRAVYEYMLLNYTQRVLTEKAKPTKRETQSCLWLILHCLLSLQNVQHEHNINTWLLRIFHLDDFYQHLELERTVESSISSMRAYKPARFSQPIEIVWLSYAIDKSTKKAQHVDRKHLFLLENKSDLYDQIRFTPVKNQLLPNVSTPKTQLYDRNELKTSTSLNSHIGMESFERFITHSKIIFSCEHSSLVKLALVCFGQLFATCDDHTVGFLLQDESIIKVTSVFEKLILCQDEQVLIVLGKTIFTSCVRDSQFLAQVLKNSTLINEIVQLALFSDQDSIKIQYLNVLFLILLYSENISQKLVQSKQANLLSQLCIMMFHPHIHINFTAIQLLYGICQYQSLHSAVISHSDAKIHSDRNKNSIIQVLKHMCFSPHASLRYYGTLVWDCLVNPSSNPNNLVFDNRNVRYLCKDERLLNLFVLMLKEELEPSIKRTLIQVMREMCSRSQNDYEKNILTHQFNVPFELVEILRSHMKFLMNQKDKNLQGEAKRHYHQVISLVASSILLLGCLTDGDENIKELMVQQHQVNRYITDFLNILNQQKQPFYDQMAQKIHHVSQHVFSMNSKSIENKN</sequence>